<keyword evidence="1 5" id="KW-0732">Signal</keyword>
<name>Q01X78_SOLUE</name>
<gene>
    <name evidence="7" type="ordered locus">Acid_4778</name>
</gene>
<accession>Q01X78</accession>
<feature type="chain" id="PRO_5004163400" evidence="5">
    <location>
        <begin position="23"/>
        <end position="129"/>
    </location>
</feature>
<dbReference type="eggNOG" id="COG3895">
    <property type="taxonomic scope" value="Bacteria"/>
</dbReference>
<evidence type="ECO:0000313" key="7">
    <source>
        <dbReference type="EMBL" id="ABJ85737.1"/>
    </source>
</evidence>
<dbReference type="STRING" id="234267.Acid_4778"/>
<evidence type="ECO:0000256" key="1">
    <source>
        <dbReference type="ARBA" id="ARBA00022729"/>
    </source>
</evidence>
<feature type="signal peptide" evidence="5">
    <location>
        <begin position="1"/>
        <end position="22"/>
    </location>
</feature>
<reference evidence="7" key="1">
    <citation type="submission" date="2006-10" db="EMBL/GenBank/DDBJ databases">
        <title>Complete sequence of Solibacter usitatus Ellin6076.</title>
        <authorList>
            <consortium name="US DOE Joint Genome Institute"/>
            <person name="Copeland A."/>
            <person name="Lucas S."/>
            <person name="Lapidus A."/>
            <person name="Barry K."/>
            <person name="Detter J.C."/>
            <person name="Glavina del Rio T."/>
            <person name="Hammon N."/>
            <person name="Israni S."/>
            <person name="Dalin E."/>
            <person name="Tice H."/>
            <person name="Pitluck S."/>
            <person name="Thompson L.S."/>
            <person name="Brettin T."/>
            <person name="Bruce D."/>
            <person name="Han C."/>
            <person name="Tapia R."/>
            <person name="Gilna P."/>
            <person name="Schmutz J."/>
            <person name="Larimer F."/>
            <person name="Land M."/>
            <person name="Hauser L."/>
            <person name="Kyrpides N."/>
            <person name="Mikhailova N."/>
            <person name="Janssen P.H."/>
            <person name="Kuske C.R."/>
            <person name="Richardson P."/>
        </authorList>
    </citation>
    <scope>NUCLEOTIDE SEQUENCE</scope>
    <source>
        <strain evidence="7">Ellin6076</strain>
    </source>
</reference>
<evidence type="ECO:0000259" key="6">
    <source>
        <dbReference type="Pfam" id="PF09864"/>
    </source>
</evidence>
<evidence type="ECO:0000256" key="5">
    <source>
        <dbReference type="SAM" id="SignalP"/>
    </source>
</evidence>
<dbReference type="EMBL" id="CP000473">
    <property type="protein sequence ID" value="ABJ85737.1"/>
    <property type="molecule type" value="Genomic_DNA"/>
</dbReference>
<dbReference type="HOGENOM" id="CLU_151151_1_0_0"/>
<dbReference type="KEGG" id="sus:Acid_4778"/>
<evidence type="ECO:0000256" key="2">
    <source>
        <dbReference type="ARBA" id="ARBA00023136"/>
    </source>
</evidence>
<keyword evidence="4" id="KW-0449">Lipoprotein</keyword>
<evidence type="ECO:0000256" key="4">
    <source>
        <dbReference type="ARBA" id="ARBA00023288"/>
    </source>
</evidence>
<evidence type="ECO:0000256" key="3">
    <source>
        <dbReference type="ARBA" id="ARBA00023139"/>
    </source>
</evidence>
<proteinExistence type="predicted"/>
<sequence precursor="true">MSNTMIMTRFAWAFIYAANALAGDIVIHLDDAAIPSRQVIRYQCDSNAPKLGLPDGPFQVEYINAGGNSLAVLPISGKPVIFANVLSGSGARYAAQQYIWWEAAGRSVSLTSDTLAGKVESICRRVNAK</sequence>
<dbReference type="InterPro" id="IPR036328">
    <property type="entry name" value="MliC_sf"/>
</dbReference>
<dbReference type="InParanoid" id="Q01X78"/>
<protein>
    <submittedName>
        <fullName evidence="7">Periplasmic protein-like protein</fullName>
    </submittedName>
</protein>
<dbReference type="InterPro" id="IPR018660">
    <property type="entry name" value="MliC"/>
</dbReference>
<keyword evidence="2" id="KW-0472">Membrane</keyword>
<organism evidence="7">
    <name type="scientific">Solibacter usitatus (strain Ellin6076)</name>
    <dbReference type="NCBI Taxonomy" id="234267"/>
    <lineage>
        <taxon>Bacteria</taxon>
        <taxon>Pseudomonadati</taxon>
        <taxon>Acidobacteriota</taxon>
        <taxon>Terriglobia</taxon>
        <taxon>Bryobacterales</taxon>
        <taxon>Solibacteraceae</taxon>
        <taxon>Candidatus Solibacter</taxon>
    </lineage>
</organism>
<dbReference type="Pfam" id="PF09864">
    <property type="entry name" value="MliC"/>
    <property type="match status" value="1"/>
</dbReference>
<dbReference type="Gene3D" id="2.40.128.200">
    <property type="match status" value="1"/>
</dbReference>
<dbReference type="SUPFAM" id="SSF141488">
    <property type="entry name" value="YdhA-like"/>
    <property type="match status" value="1"/>
</dbReference>
<dbReference type="AlphaFoldDB" id="Q01X78"/>
<feature type="domain" description="C-type lysozyme inhibitor" evidence="6">
    <location>
        <begin position="42"/>
        <end position="112"/>
    </location>
</feature>
<keyword evidence="3" id="KW-0564">Palmitate</keyword>